<sequence>MRVVSLWFLQLRLVLLVLLGAAGLARAQAPATGRVVASGTGAPLPQATVRLATGPASAGTSTDEAGRFTLPLPPGTDPRAARLRVSHLGYQPREVPAAQLGADVVLEEQTYQIGEVTVTAASVRQLLVRTWRLADESLDVAAQDLLASGRRQGLKGIEWVARHPDELREVLQKARFTFQPDGTLKVKIMLFGAKGQWLLDEESRTLTVRNRTGSSTSTDTVVELSADRLVLHDATSGLPNAVYVPAD</sequence>
<accession>A0A7Y0FL18</accession>
<dbReference type="Proteomes" id="UP000559626">
    <property type="component" value="Unassembled WGS sequence"/>
</dbReference>
<dbReference type="EMBL" id="JABBGH010000001">
    <property type="protein sequence ID" value="NML64318.1"/>
    <property type="molecule type" value="Genomic_DNA"/>
</dbReference>
<name>A0A7Y0FL18_9BACT</name>
<protein>
    <submittedName>
        <fullName evidence="2">Carboxypeptidase-like regulatory domain-containing protein</fullName>
    </submittedName>
</protein>
<keyword evidence="1" id="KW-0732">Signal</keyword>
<keyword evidence="3" id="KW-1185">Reference proteome</keyword>
<dbReference type="Pfam" id="PF13620">
    <property type="entry name" value="CarboxypepD_reg"/>
    <property type="match status" value="1"/>
</dbReference>
<feature type="chain" id="PRO_5031366929" evidence="1">
    <location>
        <begin position="28"/>
        <end position="247"/>
    </location>
</feature>
<dbReference type="InterPro" id="IPR008969">
    <property type="entry name" value="CarboxyPept-like_regulatory"/>
</dbReference>
<evidence type="ECO:0000256" key="1">
    <source>
        <dbReference type="SAM" id="SignalP"/>
    </source>
</evidence>
<keyword evidence="2" id="KW-0645">Protease</keyword>
<gene>
    <name evidence="2" type="ORF">HHL22_03780</name>
</gene>
<dbReference type="SUPFAM" id="SSF49464">
    <property type="entry name" value="Carboxypeptidase regulatory domain-like"/>
    <property type="match status" value="1"/>
</dbReference>
<feature type="signal peptide" evidence="1">
    <location>
        <begin position="1"/>
        <end position="27"/>
    </location>
</feature>
<comment type="caution">
    <text evidence="2">The sequence shown here is derived from an EMBL/GenBank/DDBJ whole genome shotgun (WGS) entry which is preliminary data.</text>
</comment>
<keyword evidence="2" id="KW-0378">Hydrolase</keyword>
<evidence type="ECO:0000313" key="2">
    <source>
        <dbReference type="EMBL" id="NML64318.1"/>
    </source>
</evidence>
<reference evidence="2 3" key="1">
    <citation type="submission" date="2020-04" db="EMBL/GenBank/DDBJ databases">
        <title>Hymenobacter polaris sp. nov., isolated from Arctic soil.</title>
        <authorList>
            <person name="Dahal R.H."/>
        </authorList>
    </citation>
    <scope>NUCLEOTIDE SEQUENCE [LARGE SCALE GENOMIC DNA]</scope>
    <source>
        <strain evidence="2 3">RP-2-7</strain>
    </source>
</reference>
<dbReference type="GO" id="GO:0004180">
    <property type="term" value="F:carboxypeptidase activity"/>
    <property type="evidence" value="ECO:0007669"/>
    <property type="project" value="UniProtKB-KW"/>
</dbReference>
<dbReference type="Gene3D" id="2.60.40.1120">
    <property type="entry name" value="Carboxypeptidase-like, regulatory domain"/>
    <property type="match status" value="1"/>
</dbReference>
<dbReference type="RefSeq" id="WP_169529624.1">
    <property type="nucleotide sequence ID" value="NZ_JABBGH010000001.1"/>
</dbReference>
<organism evidence="2 3">
    <name type="scientific">Hymenobacter polaris</name>
    <dbReference type="NCBI Taxonomy" id="2682546"/>
    <lineage>
        <taxon>Bacteria</taxon>
        <taxon>Pseudomonadati</taxon>
        <taxon>Bacteroidota</taxon>
        <taxon>Cytophagia</taxon>
        <taxon>Cytophagales</taxon>
        <taxon>Hymenobacteraceae</taxon>
        <taxon>Hymenobacter</taxon>
    </lineage>
</organism>
<proteinExistence type="predicted"/>
<evidence type="ECO:0000313" key="3">
    <source>
        <dbReference type="Proteomes" id="UP000559626"/>
    </source>
</evidence>
<dbReference type="AlphaFoldDB" id="A0A7Y0FL18"/>
<keyword evidence="2" id="KW-0121">Carboxypeptidase</keyword>